<dbReference type="RefSeq" id="WP_154555143.1">
    <property type="nucleotide sequence ID" value="NZ_VUMR01000001.1"/>
</dbReference>
<organism evidence="4 5">
    <name type="scientific">Holdemanella porci</name>
    <dbReference type="NCBI Taxonomy" id="2652276"/>
    <lineage>
        <taxon>Bacteria</taxon>
        <taxon>Bacillati</taxon>
        <taxon>Bacillota</taxon>
        <taxon>Erysipelotrichia</taxon>
        <taxon>Erysipelotrichales</taxon>
        <taxon>Erysipelotrichaceae</taxon>
        <taxon>Holdemanella</taxon>
    </lineage>
</organism>
<feature type="domain" description="SpaA-like prealbumin fold" evidence="3">
    <location>
        <begin position="353"/>
        <end position="442"/>
    </location>
</feature>
<feature type="transmembrane region" description="Helical" evidence="1">
    <location>
        <begin position="492"/>
        <end position="515"/>
    </location>
</feature>
<evidence type="ECO:0000259" key="3">
    <source>
        <dbReference type="Pfam" id="PF17802"/>
    </source>
</evidence>
<dbReference type="InterPro" id="IPR026466">
    <property type="entry name" value="Fim_isopep_form_D2_dom"/>
</dbReference>
<dbReference type="SUPFAM" id="SSF49478">
    <property type="entry name" value="Cna protein B-type domain"/>
    <property type="match status" value="1"/>
</dbReference>
<evidence type="ECO:0000256" key="1">
    <source>
        <dbReference type="SAM" id="Phobius"/>
    </source>
</evidence>
<dbReference type="InterPro" id="IPR041033">
    <property type="entry name" value="SpaA_PFL_dom_1"/>
</dbReference>
<feature type="chain" id="PRO_5027122370" evidence="2">
    <location>
        <begin position="24"/>
        <end position="521"/>
    </location>
</feature>
<keyword evidence="5" id="KW-1185">Reference proteome</keyword>
<keyword evidence="1" id="KW-0472">Membrane</keyword>
<protein>
    <submittedName>
        <fullName evidence="4">Isopeptide-forming domain-containing fimbrial protein</fullName>
    </submittedName>
</protein>
<feature type="signal peptide" evidence="2">
    <location>
        <begin position="1"/>
        <end position="23"/>
    </location>
</feature>
<dbReference type="AlphaFoldDB" id="A0A6N7UZX9"/>
<sequence length="521" mass="57637">MNKRNLIYTGLLMLAMVTSPVSAQETSVSVVHGTANFNEGDASIVIQAKQNQSMQGKSFKVYKLFDATNSKDNTSIHYTLNSVYASKIKELVSSKLSKTVSDQDVVEYMMSLDNEGSQSEYRTFIESIQNAISSMEARIVNVESCDVNGNITLDKLGYGFYLIDEITNVSNTHAASSMTMVNTANPTATIQIKSDYPSIVKKIYEDDNNIGWNDMGDFEIMQDISYKYESKVPDMSGYVSYFLEFEDEMDPSLSLKEDSIQVKVKDTIIPAETYSVNKSSTGFKVTFNDFKGLASQGDPILFTYDAYLNDLAATKISKKGFENKVRLNFSNDPQSESKGQTPWDSVVCYTYQVKGLKTNEKDVKLEGATFKLYRDSILSDLVKVKKSTNGYVVSNSVDEEIVSNAKGEFVIQGLDQGTYYLKEIKAPDGYTLLKEAIEIQITPTFVANRNNYTSNGEGLVSLSATSFNTQLNASTNDLSVALKVVNQTGSKLPVTGSMGTIVCVLTGAGIMVYVYKKKREE</sequence>
<dbReference type="InterPro" id="IPR013783">
    <property type="entry name" value="Ig-like_fold"/>
</dbReference>
<dbReference type="NCBIfam" id="TIGR04226">
    <property type="entry name" value="RrgB_K2N_iso_D2"/>
    <property type="match status" value="1"/>
</dbReference>
<evidence type="ECO:0000313" key="4">
    <source>
        <dbReference type="EMBL" id="MSS55390.1"/>
    </source>
</evidence>
<name>A0A6N7UZX9_9FIRM</name>
<evidence type="ECO:0000256" key="2">
    <source>
        <dbReference type="SAM" id="SignalP"/>
    </source>
</evidence>
<reference evidence="4 5" key="1">
    <citation type="submission" date="2019-08" db="EMBL/GenBank/DDBJ databases">
        <title>In-depth cultivation of the pig gut microbiome towards novel bacterial diversity and tailored functional studies.</title>
        <authorList>
            <person name="Wylensek D."/>
            <person name="Hitch T.C.A."/>
            <person name="Clavel T."/>
        </authorList>
    </citation>
    <scope>NUCLEOTIDE SEQUENCE [LARGE SCALE GENOMIC DNA]</scope>
    <source>
        <strain evidence="4 5">LKV-472-APC-3</strain>
    </source>
</reference>
<gene>
    <name evidence="4" type="ORF">FYJ55_00315</name>
</gene>
<dbReference type="Proteomes" id="UP000434241">
    <property type="component" value="Unassembled WGS sequence"/>
</dbReference>
<dbReference type="EMBL" id="VUMR01000001">
    <property type="protein sequence ID" value="MSS55390.1"/>
    <property type="molecule type" value="Genomic_DNA"/>
</dbReference>
<keyword evidence="2" id="KW-0732">Signal</keyword>
<proteinExistence type="predicted"/>
<dbReference type="GeneID" id="93157746"/>
<comment type="caution">
    <text evidence="4">The sequence shown here is derived from an EMBL/GenBank/DDBJ whole genome shotgun (WGS) entry which is preliminary data.</text>
</comment>
<keyword evidence="1" id="KW-0812">Transmembrane</keyword>
<accession>A0A6N7UZX9</accession>
<evidence type="ECO:0000313" key="5">
    <source>
        <dbReference type="Proteomes" id="UP000434241"/>
    </source>
</evidence>
<dbReference type="Pfam" id="PF17802">
    <property type="entry name" value="SpaA"/>
    <property type="match status" value="1"/>
</dbReference>
<keyword evidence="1" id="KW-1133">Transmembrane helix</keyword>
<dbReference type="Gene3D" id="2.60.40.10">
    <property type="entry name" value="Immunoglobulins"/>
    <property type="match status" value="1"/>
</dbReference>
<dbReference type="Gene3D" id="2.60.40.740">
    <property type="match status" value="1"/>
</dbReference>